<reference evidence="12 13" key="1">
    <citation type="submission" date="2024-04" db="EMBL/GenBank/DDBJ databases">
        <title>genome sequences of Mucor flavus KT1a and Helicostylum pulchrum KT1b strains isolated from the surface of a dry-aged beef.</title>
        <authorList>
            <person name="Toyotome T."/>
            <person name="Hosono M."/>
            <person name="Torimaru M."/>
            <person name="Fukuda K."/>
            <person name="Mikami N."/>
        </authorList>
    </citation>
    <scope>NUCLEOTIDE SEQUENCE [LARGE SCALE GENOMIC DNA]</scope>
    <source>
        <strain evidence="12 13">KT1a</strain>
    </source>
</reference>
<evidence type="ECO:0000259" key="10">
    <source>
        <dbReference type="Pfam" id="PF02775"/>
    </source>
</evidence>
<keyword evidence="7" id="KW-0456">Lyase</keyword>
<dbReference type="Gene3D" id="3.40.50.970">
    <property type="match status" value="2"/>
</dbReference>
<feature type="domain" description="Thiamine pyrophosphate enzyme central" evidence="9">
    <location>
        <begin position="200"/>
        <end position="309"/>
    </location>
</feature>
<dbReference type="CDD" id="cd07038">
    <property type="entry name" value="TPP_PYR_PDC_IPDC_like"/>
    <property type="match status" value="1"/>
</dbReference>
<keyword evidence="13" id="KW-1185">Reference proteome</keyword>
<evidence type="ECO:0000256" key="6">
    <source>
        <dbReference type="ARBA" id="ARBA00023052"/>
    </source>
</evidence>
<dbReference type="Gene3D" id="3.40.50.1220">
    <property type="entry name" value="TPP-binding domain"/>
    <property type="match status" value="1"/>
</dbReference>
<dbReference type="Pfam" id="PF02776">
    <property type="entry name" value="TPP_enzyme_N"/>
    <property type="match status" value="1"/>
</dbReference>
<dbReference type="SUPFAM" id="SSF52467">
    <property type="entry name" value="DHS-like NAD/FAD-binding domain"/>
    <property type="match status" value="1"/>
</dbReference>
<evidence type="ECO:0000256" key="1">
    <source>
        <dbReference type="ARBA" id="ARBA00001964"/>
    </source>
</evidence>
<evidence type="ECO:0000256" key="3">
    <source>
        <dbReference type="ARBA" id="ARBA00022723"/>
    </source>
</evidence>
<feature type="domain" description="Thiamine pyrophosphate enzyme TPP-binding" evidence="10">
    <location>
        <begin position="399"/>
        <end position="472"/>
    </location>
</feature>
<evidence type="ECO:0000259" key="11">
    <source>
        <dbReference type="Pfam" id="PF02776"/>
    </source>
</evidence>
<evidence type="ECO:0000256" key="5">
    <source>
        <dbReference type="ARBA" id="ARBA00022842"/>
    </source>
</evidence>
<evidence type="ECO:0000313" key="12">
    <source>
        <dbReference type="EMBL" id="GAA5810715.1"/>
    </source>
</evidence>
<dbReference type="InterPro" id="IPR029035">
    <property type="entry name" value="DHS-like_NAD/FAD-binding_dom"/>
</dbReference>
<dbReference type="PANTHER" id="PTHR43452">
    <property type="entry name" value="PYRUVATE DECARBOXYLASE"/>
    <property type="match status" value="1"/>
</dbReference>
<dbReference type="Pfam" id="PF02775">
    <property type="entry name" value="TPP_enzyme_C"/>
    <property type="match status" value="1"/>
</dbReference>
<keyword evidence="4" id="KW-0210">Decarboxylase</keyword>
<name>A0ABP9YV29_9FUNG</name>
<dbReference type="Pfam" id="PF00205">
    <property type="entry name" value="TPP_enzyme_M"/>
    <property type="match status" value="1"/>
</dbReference>
<comment type="similarity">
    <text evidence="2 8">Belongs to the TPP enzyme family.</text>
</comment>
<dbReference type="CDD" id="cd02005">
    <property type="entry name" value="TPP_PDC_IPDC"/>
    <property type="match status" value="1"/>
</dbReference>
<dbReference type="InterPro" id="IPR011766">
    <property type="entry name" value="TPP_enzyme_TPP-bd"/>
</dbReference>
<sequence length="561" mass="61375">MSSVVIGNHILGRLKEIGIDTIFGVPGDFNMPLLDLIEDNPKLTFGSNTNELNASYAADGYARIRGAGAVVTTFGVGELSAMNGIAGSFSEMAPVIHIVGSPCVAHHKETPLLHHTLGDGDYDVFHRMASLVTVASASLTLDNALSEIDRVIETAFIQKRPGYISIPVDLIKKSVQVSIMMHPLQISPARNTQRTQPLVLKQILRLIQSAQRPVIIVDGCVLRHRLQTEAADFVHHTGFPTFSAPMGKGIIDASFSNYRGVYCGKLSLKGVAEEIEESDLLIELGSIKSDFNTGSFSYGLENIKTISLHSSCTIIDHAQFPGVGMHELLPLLTAVLSVTKSQQELPFRIKPAPIDDSSIEITHDYFWNKVHQYILPDSIIVSETGTSGFGVFNMECSLGASYIGQILWCSIGYSVGAALGAALADRKRKVYLFVGDGSFQLTAQEISVFIRKGLTPVIFLLNNDGYLTEKMINGPYRDYNNLPMWEYSKSLTYFGGSLETNKSNGRCPSMIGLEVQVNTRSEFEKAMAQVNQEPNKIHFLEVVMPQFDAPQVLSILAADLK</sequence>
<evidence type="ECO:0008006" key="14">
    <source>
        <dbReference type="Google" id="ProtNLM"/>
    </source>
</evidence>
<keyword evidence="5" id="KW-0460">Magnesium</keyword>
<keyword evidence="3" id="KW-0479">Metal-binding</keyword>
<dbReference type="Proteomes" id="UP001473302">
    <property type="component" value="Unassembled WGS sequence"/>
</dbReference>
<dbReference type="InterPro" id="IPR047214">
    <property type="entry name" value="TPP_PDC_IPDC"/>
</dbReference>
<evidence type="ECO:0000259" key="9">
    <source>
        <dbReference type="Pfam" id="PF00205"/>
    </source>
</evidence>
<accession>A0ABP9YV29</accession>
<comment type="cofactor">
    <cofactor evidence="1">
        <name>thiamine diphosphate</name>
        <dbReference type="ChEBI" id="CHEBI:58937"/>
    </cofactor>
</comment>
<organism evidence="12 13">
    <name type="scientific">Mucor flavus</name>
    <dbReference type="NCBI Taxonomy" id="439312"/>
    <lineage>
        <taxon>Eukaryota</taxon>
        <taxon>Fungi</taxon>
        <taxon>Fungi incertae sedis</taxon>
        <taxon>Mucoromycota</taxon>
        <taxon>Mucoromycotina</taxon>
        <taxon>Mucoromycetes</taxon>
        <taxon>Mucorales</taxon>
        <taxon>Mucorineae</taxon>
        <taxon>Mucoraceae</taxon>
        <taxon>Mucor</taxon>
    </lineage>
</organism>
<dbReference type="InterPro" id="IPR047213">
    <property type="entry name" value="TPP_PYR_PDC_IPDC-like"/>
</dbReference>
<feature type="domain" description="Thiamine pyrophosphate enzyme N-terminal TPP-binding" evidence="11">
    <location>
        <begin position="7"/>
        <end position="108"/>
    </location>
</feature>
<evidence type="ECO:0000256" key="7">
    <source>
        <dbReference type="ARBA" id="ARBA00023239"/>
    </source>
</evidence>
<dbReference type="PANTHER" id="PTHR43452:SF30">
    <property type="entry name" value="PYRUVATE DECARBOXYLASE ISOZYME 1-RELATED"/>
    <property type="match status" value="1"/>
</dbReference>
<dbReference type="InterPro" id="IPR012000">
    <property type="entry name" value="Thiamin_PyroP_enz_cen_dom"/>
</dbReference>
<dbReference type="InterPro" id="IPR029061">
    <property type="entry name" value="THDP-binding"/>
</dbReference>
<evidence type="ECO:0000256" key="4">
    <source>
        <dbReference type="ARBA" id="ARBA00022793"/>
    </source>
</evidence>
<gene>
    <name evidence="12" type="ORF">MFLAVUS_004141</name>
</gene>
<dbReference type="PIRSF" id="PIRSF036565">
    <property type="entry name" value="Pyruvt_ip_decrb"/>
    <property type="match status" value="1"/>
</dbReference>
<dbReference type="InterPro" id="IPR012001">
    <property type="entry name" value="Thiamin_PyroP_enz_TPP-bd_dom"/>
</dbReference>
<protein>
    <recommendedName>
        <fullName evidence="14">Pyruvate decarboxylase</fullName>
    </recommendedName>
</protein>
<evidence type="ECO:0000256" key="2">
    <source>
        <dbReference type="ARBA" id="ARBA00007812"/>
    </source>
</evidence>
<keyword evidence="6 8" id="KW-0786">Thiamine pyrophosphate</keyword>
<proteinExistence type="inferred from homology"/>
<dbReference type="EMBL" id="BAABUK010000008">
    <property type="protein sequence ID" value="GAA5810715.1"/>
    <property type="molecule type" value="Genomic_DNA"/>
</dbReference>
<comment type="caution">
    <text evidence="12">The sequence shown here is derived from an EMBL/GenBank/DDBJ whole genome shotgun (WGS) entry which is preliminary data.</text>
</comment>
<evidence type="ECO:0000313" key="13">
    <source>
        <dbReference type="Proteomes" id="UP001473302"/>
    </source>
</evidence>
<dbReference type="InterPro" id="IPR012110">
    <property type="entry name" value="PDC/IPDC-like"/>
</dbReference>
<dbReference type="SUPFAM" id="SSF52518">
    <property type="entry name" value="Thiamin diphosphate-binding fold (THDP-binding)"/>
    <property type="match status" value="2"/>
</dbReference>
<evidence type="ECO:0000256" key="8">
    <source>
        <dbReference type="RuleBase" id="RU362132"/>
    </source>
</evidence>